<dbReference type="InterPro" id="IPR036291">
    <property type="entry name" value="NAD(P)-bd_dom_sf"/>
</dbReference>
<evidence type="ECO:0000313" key="4">
    <source>
        <dbReference type="Proteomes" id="UP000639396"/>
    </source>
</evidence>
<dbReference type="InterPro" id="IPR000683">
    <property type="entry name" value="Gfo/Idh/MocA-like_OxRdtase_N"/>
</dbReference>
<evidence type="ECO:0000259" key="1">
    <source>
        <dbReference type="Pfam" id="PF01408"/>
    </source>
</evidence>
<dbReference type="Proteomes" id="UP000639396">
    <property type="component" value="Unassembled WGS sequence"/>
</dbReference>
<accession>A0A927H226</accession>
<dbReference type="InterPro" id="IPR052515">
    <property type="entry name" value="Gfo/Idh/MocA_Oxidoreductase"/>
</dbReference>
<feature type="domain" description="Gfo/Idh/MocA-like oxidoreductase N-terminal" evidence="1">
    <location>
        <begin position="4"/>
        <end position="123"/>
    </location>
</feature>
<name>A0A927H226_9BACL</name>
<organism evidence="3 4">
    <name type="scientific">Paenibacillus oceani</name>
    <dbReference type="NCBI Taxonomy" id="2772510"/>
    <lineage>
        <taxon>Bacteria</taxon>
        <taxon>Bacillati</taxon>
        <taxon>Bacillota</taxon>
        <taxon>Bacilli</taxon>
        <taxon>Bacillales</taxon>
        <taxon>Paenibacillaceae</taxon>
        <taxon>Paenibacillus</taxon>
    </lineage>
</organism>
<dbReference type="SUPFAM" id="SSF55347">
    <property type="entry name" value="Glyceraldehyde-3-phosphate dehydrogenase-like, C-terminal domain"/>
    <property type="match status" value="1"/>
</dbReference>
<dbReference type="GO" id="GO:0000166">
    <property type="term" value="F:nucleotide binding"/>
    <property type="evidence" value="ECO:0007669"/>
    <property type="project" value="InterPro"/>
</dbReference>
<dbReference type="RefSeq" id="WP_190930989.1">
    <property type="nucleotide sequence ID" value="NZ_JACXJA010000041.1"/>
</dbReference>
<sequence length="367" mass="40483">MTIGIGILGCGAVSRMHMKTYLQLAGLCEVRAVYDIDSRQAERLARWEGSSAEVCASWEDLLARDDIHAISVCTPPDLHRGPVIEALCAGKHVLCEKPLAPSLDDCDAMIAAARENGRLLGVAMQTRFNRDYERMKRVLDSGALGPLRFAQLNATCWRGERYYEAPWRGTWERQSGGVAINQALHALDVFVWLLGEIESVQADMETVQQGIEVEDVAMAMLRFRGGLPALFGCSVNAVRSEIRMDISGYAKAVSYPLGYHTLLVRDGDSVAHDEAAARELERIGNGSEQAGNQEPGDVQIRLMNDFLRAIAEKREPAMNGAQGRRVIEVITAIYKSASTGERVQLPIDTADPWYTTSGILKHVRRAR</sequence>
<dbReference type="InterPro" id="IPR055170">
    <property type="entry name" value="GFO_IDH_MocA-like_dom"/>
</dbReference>
<dbReference type="Pfam" id="PF01408">
    <property type="entry name" value="GFO_IDH_MocA"/>
    <property type="match status" value="1"/>
</dbReference>
<dbReference type="Gene3D" id="3.40.50.720">
    <property type="entry name" value="NAD(P)-binding Rossmann-like Domain"/>
    <property type="match status" value="1"/>
</dbReference>
<dbReference type="EMBL" id="JACXJA010000041">
    <property type="protein sequence ID" value="MBD2865370.1"/>
    <property type="molecule type" value="Genomic_DNA"/>
</dbReference>
<reference evidence="3" key="1">
    <citation type="submission" date="2020-09" db="EMBL/GenBank/DDBJ databases">
        <title>A novel bacterium of genus Paenibacillus, isolated from South China Sea.</title>
        <authorList>
            <person name="Huang H."/>
            <person name="Mo K."/>
            <person name="Hu Y."/>
        </authorList>
    </citation>
    <scope>NUCLEOTIDE SEQUENCE</scope>
    <source>
        <strain evidence="3">IB182363</strain>
    </source>
</reference>
<evidence type="ECO:0000313" key="3">
    <source>
        <dbReference type="EMBL" id="MBD2865370.1"/>
    </source>
</evidence>
<dbReference type="SUPFAM" id="SSF51735">
    <property type="entry name" value="NAD(P)-binding Rossmann-fold domains"/>
    <property type="match status" value="1"/>
</dbReference>
<proteinExistence type="predicted"/>
<dbReference type="PANTHER" id="PTHR43249">
    <property type="entry name" value="UDP-N-ACETYL-2-AMINO-2-DEOXY-D-GLUCURONATE OXIDASE"/>
    <property type="match status" value="1"/>
</dbReference>
<keyword evidence="4" id="KW-1185">Reference proteome</keyword>
<evidence type="ECO:0000259" key="2">
    <source>
        <dbReference type="Pfam" id="PF22725"/>
    </source>
</evidence>
<dbReference type="Pfam" id="PF22725">
    <property type="entry name" value="GFO_IDH_MocA_C3"/>
    <property type="match status" value="1"/>
</dbReference>
<dbReference type="AlphaFoldDB" id="A0A927H226"/>
<dbReference type="Gene3D" id="3.30.360.10">
    <property type="entry name" value="Dihydrodipicolinate Reductase, domain 2"/>
    <property type="match status" value="1"/>
</dbReference>
<feature type="domain" description="GFO/IDH/MocA-like oxidoreductase" evidence="2">
    <location>
        <begin position="132"/>
        <end position="248"/>
    </location>
</feature>
<protein>
    <submittedName>
        <fullName evidence="3">Gfo/Idh/MocA family oxidoreductase</fullName>
    </submittedName>
</protein>
<gene>
    <name evidence="3" type="ORF">IDH45_25640</name>
</gene>
<comment type="caution">
    <text evidence="3">The sequence shown here is derived from an EMBL/GenBank/DDBJ whole genome shotgun (WGS) entry which is preliminary data.</text>
</comment>
<dbReference type="PANTHER" id="PTHR43249:SF1">
    <property type="entry name" value="D-GLUCOSIDE 3-DEHYDROGENASE"/>
    <property type="match status" value="1"/>
</dbReference>